<dbReference type="CDD" id="cd03064">
    <property type="entry name" value="TRX_Fd_NuoE"/>
    <property type="match status" value="1"/>
</dbReference>
<keyword evidence="5 7" id="KW-0411">Iron-sulfur</keyword>
<dbReference type="SUPFAM" id="SSF52833">
    <property type="entry name" value="Thioredoxin-like"/>
    <property type="match status" value="1"/>
</dbReference>
<feature type="binding site" evidence="7">
    <location>
        <position position="143"/>
    </location>
    <ligand>
        <name>[2Fe-2S] cluster</name>
        <dbReference type="ChEBI" id="CHEBI:190135"/>
    </ligand>
</feature>
<dbReference type="Gene3D" id="1.10.10.1590">
    <property type="entry name" value="NADH-quinone oxidoreductase subunit E"/>
    <property type="match status" value="1"/>
</dbReference>
<feature type="binding site" evidence="7">
    <location>
        <position position="98"/>
    </location>
    <ligand>
        <name>[2Fe-2S] cluster</name>
        <dbReference type="ChEBI" id="CHEBI:190135"/>
    </ligand>
</feature>
<keyword evidence="2 7" id="KW-0001">2Fe-2S</keyword>
<reference evidence="8 9" key="1">
    <citation type="submission" date="2017-03" db="EMBL/GenBank/DDBJ databases">
        <title>Genome sequence of Clostridium hungatei DSM 14427.</title>
        <authorList>
            <person name="Poehlein A."/>
            <person name="Daniel R."/>
        </authorList>
    </citation>
    <scope>NUCLEOTIDE SEQUENCE [LARGE SCALE GENOMIC DNA]</scope>
    <source>
        <strain evidence="8 9">DSM 14427</strain>
    </source>
</reference>
<dbReference type="AlphaFoldDB" id="A0A1V4SP12"/>
<dbReference type="EC" id="1.12.1.3" evidence="8"/>
<dbReference type="GO" id="GO:0046872">
    <property type="term" value="F:metal ion binding"/>
    <property type="evidence" value="ECO:0007669"/>
    <property type="project" value="UniProtKB-KW"/>
</dbReference>
<dbReference type="STRING" id="48256.CLHUN_12230"/>
<proteinExistence type="inferred from homology"/>
<dbReference type="GO" id="GO:0051537">
    <property type="term" value="F:2 iron, 2 sulfur cluster binding"/>
    <property type="evidence" value="ECO:0007669"/>
    <property type="project" value="UniProtKB-KW"/>
</dbReference>
<evidence type="ECO:0000256" key="3">
    <source>
        <dbReference type="ARBA" id="ARBA00022723"/>
    </source>
</evidence>
<dbReference type="Pfam" id="PF01257">
    <property type="entry name" value="2Fe-2S_thioredx"/>
    <property type="match status" value="1"/>
</dbReference>
<gene>
    <name evidence="8" type="primary">hndA_1</name>
    <name evidence="8" type="ORF">CLHUN_12230</name>
</gene>
<dbReference type="InterPro" id="IPR041921">
    <property type="entry name" value="NuoE_N"/>
</dbReference>
<feature type="binding site" evidence="7">
    <location>
        <position position="103"/>
    </location>
    <ligand>
        <name>[2Fe-2S] cluster</name>
        <dbReference type="ChEBI" id="CHEBI:190135"/>
    </ligand>
</feature>
<dbReference type="InterPro" id="IPR028431">
    <property type="entry name" value="NADP_DH_HndA-like"/>
</dbReference>
<comment type="caution">
    <text evidence="8">The sequence shown here is derived from an EMBL/GenBank/DDBJ whole genome shotgun (WGS) entry which is preliminary data.</text>
</comment>
<organism evidence="8 9">
    <name type="scientific">Ruminiclostridium hungatei</name>
    <name type="common">Clostridium hungatei</name>
    <dbReference type="NCBI Taxonomy" id="48256"/>
    <lineage>
        <taxon>Bacteria</taxon>
        <taxon>Bacillati</taxon>
        <taxon>Bacillota</taxon>
        <taxon>Clostridia</taxon>
        <taxon>Eubacteriales</taxon>
        <taxon>Oscillospiraceae</taxon>
        <taxon>Ruminiclostridium</taxon>
    </lineage>
</organism>
<dbReference type="Gene3D" id="3.40.30.10">
    <property type="entry name" value="Glutaredoxin"/>
    <property type="match status" value="1"/>
</dbReference>
<sequence>MIEITKPQEIDVMKPVGDTFPQEKYQELDGFIESLETTKGALIEILHRAQHIFGYLPREVQLYIARKLGIPGAEVFGVVSFYSYFSTKPGGKHTISVCMGTACFVRGADKIIEGFKEKLCIGANETTKDGLFTIKDVRCIGACGLAPVVMVDGKVFGRVKVEDIEGILDLYRTKEVQHADKISGGAKQG</sequence>
<dbReference type="PIRSF" id="PIRSF000216">
    <property type="entry name" value="NADH_DH_24kDa"/>
    <property type="match status" value="1"/>
</dbReference>
<evidence type="ECO:0000256" key="1">
    <source>
        <dbReference type="ARBA" id="ARBA00010643"/>
    </source>
</evidence>
<name>A0A1V4SP12_RUMHU</name>
<evidence type="ECO:0000256" key="2">
    <source>
        <dbReference type="ARBA" id="ARBA00022714"/>
    </source>
</evidence>
<evidence type="ECO:0000313" key="8">
    <source>
        <dbReference type="EMBL" id="OPX44991.1"/>
    </source>
</evidence>
<dbReference type="InterPro" id="IPR042128">
    <property type="entry name" value="NuoE_dom"/>
</dbReference>
<dbReference type="Proteomes" id="UP000191554">
    <property type="component" value="Unassembled WGS sequence"/>
</dbReference>
<protein>
    <submittedName>
        <fullName evidence="8">NADP-reducing hydrogenase subunit HndA</fullName>
        <ecNumber evidence="8">1.12.1.3</ecNumber>
    </submittedName>
</protein>
<keyword evidence="4 7" id="KW-0408">Iron</keyword>
<evidence type="ECO:0000256" key="7">
    <source>
        <dbReference type="PIRSR" id="PIRSR000216-1"/>
    </source>
</evidence>
<dbReference type="PANTHER" id="PTHR43342">
    <property type="entry name" value="NADH-QUINONE OXIDOREDUCTASE, E SUBUNIT"/>
    <property type="match status" value="1"/>
</dbReference>
<dbReference type="GO" id="GO:0050583">
    <property type="term" value="F:hydrogen dehydrogenase (NADP+) activity"/>
    <property type="evidence" value="ECO:0007669"/>
    <property type="project" value="UniProtKB-EC"/>
</dbReference>
<keyword evidence="3 7" id="KW-0479">Metal-binding</keyword>
<keyword evidence="8" id="KW-0560">Oxidoreductase</keyword>
<comment type="similarity">
    <text evidence="1">Belongs to the complex I 24 kDa subunit family.</text>
</comment>
<evidence type="ECO:0000313" key="9">
    <source>
        <dbReference type="Proteomes" id="UP000191554"/>
    </source>
</evidence>
<comment type="cofactor">
    <cofactor evidence="7">
        <name>[2Fe-2S] cluster</name>
        <dbReference type="ChEBI" id="CHEBI:190135"/>
    </cofactor>
    <text evidence="7">Binds 1 [2Fe-2S] cluster.</text>
</comment>
<evidence type="ECO:0000256" key="6">
    <source>
        <dbReference type="ARBA" id="ARBA00034078"/>
    </source>
</evidence>
<evidence type="ECO:0000256" key="4">
    <source>
        <dbReference type="ARBA" id="ARBA00023004"/>
    </source>
</evidence>
<comment type="cofactor">
    <cofactor evidence="6">
        <name>[2Fe-2S] cluster</name>
        <dbReference type="ChEBI" id="CHEBI:190135"/>
    </cofactor>
</comment>
<accession>A0A1V4SP12</accession>
<evidence type="ECO:0000256" key="5">
    <source>
        <dbReference type="ARBA" id="ARBA00023014"/>
    </source>
</evidence>
<dbReference type="EMBL" id="MZGX01000006">
    <property type="protein sequence ID" value="OPX44991.1"/>
    <property type="molecule type" value="Genomic_DNA"/>
</dbReference>
<dbReference type="InterPro" id="IPR036249">
    <property type="entry name" value="Thioredoxin-like_sf"/>
</dbReference>
<feature type="binding site" evidence="7">
    <location>
        <position position="139"/>
    </location>
    <ligand>
        <name>[2Fe-2S] cluster</name>
        <dbReference type="ChEBI" id="CHEBI:190135"/>
    </ligand>
</feature>
<dbReference type="InterPro" id="IPR002023">
    <property type="entry name" value="NuoE-like"/>
</dbReference>
<dbReference type="PANTHER" id="PTHR43342:SF2">
    <property type="entry name" value="POTENTIAL NAD-REDUCING HYDROGENASE SUBUNIT"/>
    <property type="match status" value="1"/>
</dbReference>
<keyword evidence="9" id="KW-1185">Reference proteome</keyword>